<evidence type="ECO:0000256" key="1">
    <source>
        <dbReference type="ARBA" id="ARBA00004141"/>
    </source>
</evidence>
<keyword evidence="8" id="KW-1185">Reference proteome</keyword>
<dbReference type="InterPro" id="IPR044644">
    <property type="entry name" value="DinF-like"/>
</dbReference>
<feature type="transmembrane region" description="Helical" evidence="6">
    <location>
        <begin position="241"/>
        <end position="264"/>
    </location>
</feature>
<feature type="transmembrane region" description="Helical" evidence="6">
    <location>
        <begin position="134"/>
        <end position="156"/>
    </location>
</feature>
<dbReference type="InterPro" id="IPR002528">
    <property type="entry name" value="MATE_fam"/>
</dbReference>
<evidence type="ECO:0000256" key="5">
    <source>
        <dbReference type="ARBA" id="ARBA00023136"/>
    </source>
</evidence>
<keyword evidence="3 6" id="KW-0812">Transmembrane</keyword>
<dbReference type="Proteomes" id="UP001432000">
    <property type="component" value="Chromosome"/>
</dbReference>
<reference evidence="7 8" key="1">
    <citation type="submission" date="2024-03" db="EMBL/GenBank/DDBJ databases">
        <title>Natural products discovery in diverse microorganisms through a two-stage MS feature dereplication strategy.</title>
        <authorList>
            <person name="Zhang R."/>
        </authorList>
    </citation>
    <scope>NUCLEOTIDE SEQUENCE [LARGE SCALE GENOMIC DNA]</scope>
    <source>
        <strain evidence="7 8">18930</strain>
    </source>
</reference>
<evidence type="ECO:0000256" key="3">
    <source>
        <dbReference type="ARBA" id="ARBA00022692"/>
    </source>
</evidence>
<dbReference type="Pfam" id="PF01554">
    <property type="entry name" value="MatE"/>
    <property type="match status" value="2"/>
</dbReference>
<comment type="similarity">
    <text evidence="2">Belongs to the multi antimicrobial extrusion (MATE) (TC 2.A.66.1) family.</text>
</comment>
<dbReference type="PANTHER" id="PTHR42893:SF46">
    <property type="entry name" value="PROTEIN DETOXIFICATION 44, CHLOROPLASTIC"/>
    <property type="match status" value="1"/>
</dbReference>
<feature type="transmembrane region" description="Helical" evidence="6">
    <location>
        <begin position="168"/>
        <end position="188"/>
    </location>
</feature>
<feature type="transmembrane region" description="Helical" evidence="6">
    <location>
        <begin position="311"/>
        <end position="333"/>
    </location>
</feature>
<feature type="transmembrane region" description="Helical" evidence="6">
    <location>
        <begin position="96"/>
        <end position="122"/>
    </location>
</feature>
<feature type="transmembrane region" description="Helical" evidence="6">
    <location>
        <begin position="411"/>
        <end position="429"/>
    </location>
</feature>
<comment type="subcellular location">
    <subcellularLocation>
        <location evidence="1">Membrane</location>
        <topology evidence="1">Multi-pass membrane protein</topology>
    </subcellularLocation>
</comment>
<dbReference type="RefSeq" id="WP_338892780.1">
    <property type="nucleotide sequence ID" value="NZ_CP147846.1"/>
</dbReference>
<evidence type="ECO:0000256" key="6">
    <source>
        <dbReference type="SAM" id="Phobius"/>
    </source>
</evidence>
<dbReference type="CDD" id="cd13136">
    <property type="entry name" value="MATE_DinF_like"/>
    <property type="match status" value="1"/>
</dbReference>
<keyword evidence="4 6" id="KW-1133">Transmembrane helix</keyword>
<evidence type="ECO:0000313" key="7">
    <source>
        <dbReference type="EMBL" id="WXG71050.1"/>
    </source>
</evidence>
<evidence type="ECO:0000313" key="8">
    <source>
        <dbReference type="Proteomes" id="UP001432000"/>
    </source>
</evidence>
<feature type="transmembrane region" description="Helical" evidence="6">
    <location>
        <begin position="53"/>
        <end position="75"/>
    </location>
</feature>
<accession>A0ABZ2PPL7</accession>
<dbReference type="NCBIfam" id="TIGR00797">
    <property type="entry name" value="matE"/>
    <property type="match status" value="1"/>
</dbReference>
<protein>
    <submittedName>
        <fullName evidence="7">MATE family efflux transporter</fullName>
    </submittedName>
</protein>
<organism evidence="7 8">
    <name type="scientific">Rhodococcus sovatensis</name>
    <dbReference type="NCBI Taxonomy" id="1805840"/>
    <lineage>
        <taxon>Bacteria</taxon>
        <taxon>Bacillati</taxon>
        <taxon>Actinomycetota</taxon>
        <taxon>Actinomycetes</taxon>
        <taxon>Mycobacteriales</taxon>
        <taxon>Nocardiaceae</taxon>
        <taxon>Rhodococcus</taxon>
    </lineage>
</organism>
<dbReference type="EMBL" id="CP147846">
    <property type="protein sequence ID" value="WXG71050.1"/>
    <property type="molecule type" value="Genomic_DNA"/>
</dbReference>
<feature type="transmembrane region" description="Helical" evidence="6">
    <location>
        <begin position="200"/>
        <end position="220"/>
    </location>
</feature>
<dbReference type="PANTHER" id="PTHR42893">
    <property type="entry name" value="PROTEIN DETOXIFICATION 44, CHLOROPLASTIC-RELATED"/>
    <property type="match status" value="1"/>
</dbReference>
<evidence type="ECO:0000256" key="2">
    <source>
        <dbReference type="ARBA" id="ARBA00010199"/>
    </source>
</evidence>
<sequence length="448" mass="46215">MRSAETSAAGDASPRRILGLALPALGVLAAEPIYLLFDAAVVGRLGALPLAGLAVGGLVLAQVSTLTFLSYGTTARAARLHGAGRDRDAVGEGVQATWLALALGLIIVGVMQVLCVPILSAIGGGGEITTEATTWLRVAILGVPFILVSLAGNGWMRGLQDTARPLRFVLAGLGLSAILCPVLVHGLLGVPHLGLVGSAVANVLGQAVAGGFFVVAIIRAGVPLRPSWSIMRAQLILGRDLIIRTLAFQACFLSAAAVASRFGAASVAANQVVLHMWNLVALTLDSLAIAAQSLVGAALGRADASGATRLGWRLTVWSTVFAIALAALFAAGYTVIPGLFTTDLSVVAAMHSIWWIFVAIVPIAGVVFALDGVLLGAGDAAFLRTATLGCALIGFLPSIWMALAFDWGVRGIWVGLSIFVILRMITVVVRMMSGRWALVGADIQRVAE</sequence>
<keyword evidence="5 6" id="KW-0472">Membrane</keyword>
<name>A0ABZ2PPL7_9NOCA</name>
<feature type="transmembrane region" description="Helical" evidence="6">
    <location>
        <begin position="353"/>
        <end position="374"/>
    </location>
</feature>
<evidence type="ECO:0000256" key="4">
    <source>
        <dbReference type="ARBA" id="ARBA00022989"/>
    </source>
</evidence>
<proteinExistence type="inferred from homology"/>
<feature type="transmembrane region" description="Helical" evidence="6">
    <location>
        <begin position="276"/>
        <end position="299"/>
    </location>
</feature>
<feature type="transmembrane region" description="Helical" evidence="6">
    <location>
        <begin position="386"/>
        <end position="405"/>
    </location>
</feature>
<gene>
    <name evidence="7" type="ORF">WDS16_11480</name>
</gene>